<dbReference type="EMBL" id="CP019312">
    <property type="protein sequence ID" value="APX13077.1"/>
    <property type="molecule type" value="Genomic_DNA"/>
</dbReference>
<dbReference type="STRING" id="299262.BWR18_16340"/>
<gene>
    <name evidence="5" type="ORF">BWR18_16340</name>
</gene>
<protein>
    <submittedName>
        <fullName evidence="5">Nitroreductase family protein</fullName>
    </submittedName>
</protein>
<dbReference type="PANTHER" id="PTHR23026">
    <property type="entry name" value="NADPH NITROREDUCTASE"/>
    <property type="match status" value="1"/>
</dbReference>
<evidence type="ECO:0000313" key="6">
    <source>
        <dbReference type="Proteomes" id="UP000186336"/>
    </source>
</evidence>
<keyword evidence="2" id="KW-0288">FMN</keyword>
<evidence type="ECO:0000259" key="4">
    <source>
        <dbReference type="Pfam" id="PF00881"/>
    </source>
</evidence>
<proteinExistence type="predicted"/>
<keyword evidence="3" id="KW-0560">Oxidoreductase</keyword>
<dbReference type="Pfam" id="PF00881">
    <property type="entry name" value="Nitroreductase"/>
    <property type="match status" value="1"/>
</dbReference>
<dbReference type="InterPro" id="IPR050627">
    <property type="entry name" value="Nitroreductase/BluB"/>
</dbReference>
<name>A0A1P8MYB1_9RHOB</name>
<organism evidence="5 6">
    <name type="scientific">Tateyamaria omphalii</name>
    <dbReference type="NCBI Taxonomy" id="299262"/>
    <lineage>
        <taxon>Bacteria</taxon>
        <taxon>Pseudomonadati</taxon>
        <taxon>Pseudomonadota</taxon>
        <taxon>Alphaproteobacteria</taxon>
        <taxon>Rhodobacterales</taxon>
        <taxon>Roseobacteraceae</taxon>
        <taxon>Tateyamaria</taxon>
    </lineage>
</organism>
<dbReference type="CDD" id="cd02144">
    <property type="entry name" value="iodotyrosine_dehalogenase"/>
    <property type="match status" value="1"/>
</dbReference>
<sequence>MFSKDKLEYSQLPLPDRQDLDDAEMLKRVDAFRDFMAQRHTVRDYSTRPVAQGVIEACVAAAGTAPSGANHQPWHFVAISNPAIKRQIREAAEEEERKFYDGGASDEWIKALEPIGTNADKPHLEDAPWLIVVFAQRYGLFDDGTRYKNYYVPESVGIATGILLTALHTAGLVTLTHTPNPMRFLGDLLNRPDSEKATMIIAVGHAAEDATVPAVAKIKKPLNEILSIR</sequence>
<dbReference type="KEGG" id="tom:BWR18_16340"/>
<dbReference type="PANTHER" id="PTHR23026:SF90">
    <property type="entry name" value="IODOTYROSINE DEIODINASE 1"/>
    <property type="match status" value="1"/>
</dbReference>
<evidence type="ECO:0000256" key="2">
    <source>
        <dbReference type="ARBA" id="ARBA00022643"/>
    </source>
</evidence>
<reference evidence="5 6" key="1">
    <citation type="submission" date="2017-01" db="EMBL/GenBank/DDBJ databases">
        <title>Complete genome of Tateyamaria omphalii DOK1-4 isolated from seawater in Dokdo.</title>
        <authorList>
            <person name="Kim J.H."/>
            <person name="Chi W.-J."/>
        </authorList>
    </citation>
    <scope>NUCLEOTIDE SEQUENCE [LARGE SCALE GENOMIC DNA]</scope>
    <source>
        <strain evidence="5 6">DOK1-4</strain>
    </source>
</reference>
<evidence type="ECO:0000256" key="3">
    <source>
        <dbReference type="ARBA" id="ARBA00023002"/>
    </source>
</evidence>
<dbReference type="OrthoDB" id="9802510at2"/>
<evidence type="ECO:0000313" key="5">
    <source>
        <dbReference type="EMBL" id="APX13077.1"/>
    </source>
</evidence>
<feature type="domain" description="Nitroreductase" evidence="4">
    <location>
        <begin position="37"/>
        <end position="205"/>
    </location>
</feature>
<keyword evidence="6" id="KW-1185">Reference proteome</keyword>
<dbReference type="RefSeq" id="WP_076629512.1">
    <property type="nucleotide sequence ID" value="NZ_CP019312.1"/>
</dbReference>
<evidence type="ECO:0000256" key="1">
    <source>
        <dbReference type="ARBA" id="ARBA00022630"/>
    </source>
</evidence>
<dbReference type="SUPFAM" id="SSF55469">
    <property type="entry name" value="FMN-dependent nitroreductase-like"/>
    <property type="match status" value="1"/>
</dbReference>
<dbReference type="InterPro" id="IPR000415">
    <property type="entry name" value="Nitroreductase-like"/>
</dbReference>
<dbReference type="Proteomes" id="UP000186336">
    <property type="component" value="Chromosome"/>
</dbReference>
<dbReference type="AlphaFoldDB" id="A0A1P8MYB1"/>
<accession>A0A1P8MYB1</accession>
<dbReference type="Gene3D" id="3.40.109.10">
    <property type="entry name" value="NADH Oxidase"/>
    <property type="match status" value="1"/>
</dbReference>
<dbReference type="GO" id="GO:0016491">
    <property type="term" value="F:oxidoreductase activity"/>
    <property type="evidence" value="ECO:0007669"/>
    <property type="project" value="UniProtKB-KW"/>
</dbReference>
<dbReference type="InterPro" id="IPR029479">
    <property type="entry name" value="Nitroreductase"/>
</dbReference>
<keyword evidence="1" id="KW-0285">Flavoprotein</keyword>